<dbReference type="Proteomes" id="UP000076078">
    <property type="component" value="Unassembled WGS sequence"/>
</dbReference>
<evidence type="ECO:0000313" key="2">
    <source>
        <dbReference type="Proteomes" id="UP000076078"/>
    </source>
</evidence>
<dbReference type="EMBL" id="LODT01000051">
    <property type="protein sequence ID" value="KYQ88424.1"/>
    <property type="molecule type" value="Genomic_DNA"/>
</dbReference>
<dbReference type="AlphaFoldDB" id="A0A151Z3P8"/>
<protein>
    <recommendedName>
        <fullName evidence="3">Ankyrin repeat-containing protein</fullName>
    </recommendedName>
</protein>
<sequence length="745" mass="88521">MDALFFRVYRNKILNSLIFKYIKEIVLNVKKGRRQNYYSLTLEDCVNWNKLDLLVEKLKTHQTKYKTTGDIKFYLDFKNVAGFLTLNPPLEVFNQFYQEFTYQFNLYFSSQKLRENLKTLNNLDIDIFNLIMQHVTLHKLENIFSQHFSVRVVKYYFDKFGFHEMFVRLFNGNPANIDYMLDITSTKFETLPYYQYLYQIFKENDLFDNQIFFPIRNLVQAFNIKNEDLYKFLFSKHFLENGKKPIYPKLLIGTMTPEHMDQYIWLYHHGYIQGMSFQSNIKMCWHKSLVSVIMTNPEFLQKTQFKITFEPHQLLNRAVLERVIEVLTTVIKMNNSNQLIRDMMDWESIFNNAIENDNVEVIQYLESQPFEKNYNITNAKFNVLNYLLPKISVSENSSDQSLEPHGTASFHFDDSSLSSGLHNDRRILSLFTGNNIVLTNKSVKSAIEKNYLSVVQYFYNPDNGLRLTKDRYRDLYHAMEYCHYEVAEFLFNQGPTLGIDWTKHQRALKNIFQKDDLKLAALVKPYTNHLPYKNYEHDKTLAYCSFDMMNVITNNQPHSKHHKYYLVTHTEDFIIHENYEMVELILTKLEFKYDISQSLLKQLISNCQLKMIKCLVLWSKKYSINVVSHLLTLLKDKKELIPLIFSDSPELMTKLFYFSFRSALNSKDYSFFQSTFVNTNFTPSDDIITGILSSKLQPFPKFIFHELHDQLPTNIKQYIENIGARDYFCPIPKQKENKISKPTTI</sequence>
<comment type="caution">
    <text evidence="1">The sequence shown here is derived from an EMBL/GenBank/DDBJ whole genome shotgun (WGS) entry which is preliminary data.</text>
</comment>
<accession>A0A151Z3P8</accession>
<gene>
    <name evidence="1" type="ORF">DLAC_11129</name>
</gene>
<dbReference type="FunCoup" id="A0A151Z3P8">
    <property type="interactions" value="1"/>
</dbReference>
<reference evidence="1 2" key="1">
    <citation type="submission" date="2015-12" db="EMBL/GenBank/DDBJ databases">
        <title>Dictyostelia acquired genes for synthesis and detection of signals that induce cell-type specialization by lateral gene transfer from prokaryotes.</title>
        <authorList>
            <person name="Gloeckner G."/>
            <person name="Schaap P."/>
        </authorList>
    </citation>
    <scope>NUCLEOTIDE SEQUENCE [LARGE SCALE GENOMIC DNA]</scope>
    <source>
        <strain evidence="1 2">TK</strain>
    </source>
</reference>
<evidence type="ECO:0000313" key="1">
    <source>
        <dbReference type="EMBL" id="KYQ88424.1"/>
    </source>
</evidence>
<organism evidence="1 2">
    <name type="scientific">Tieghemostelium lacteum</name>
    <name type="common">Slime mold</name>
    <name type="synonym">Dictyostelium lacteum</name>
    <dbReference type="NCBI Taxonomy" id="361077"/>
    <lineage>
        <taxon>Eukaryota</taxon>
        <taxon>Amoebozoa</taxon>
        <taxon>Evosea</taxon>
        <taxon>Eumycetozoa</taxon>
        <taxon>Dictyostelia</taxon>
        <taxon>Dictyosteliales</taxon>
        <taxon>Raperosteliaceae</taxon>
        <taxon>Tieghemostelium</taxon>
    </lineage>
</organism>
<evidence type="ECO:0008006" key="3">
    <source>
        <dbReference type="Google" id="ProtNLM"/>
    </source>
</evidence>
<dbReference type="InParanoid" id="A0A151Z3P8"/>
<name>A0A151Z3P8_TIELA</name>
<proteinExistence type="predicted"/>
<keyword evidence="2" id="KW-1185">Reference proteome</keyword>